<organism evidence="2 3">
    <name type="scientific">Thermostaphylospora chromogena</name>
    <dbReference type="NCBI Taxonomy" id="35622"/>
    <lineage>
        <taxon>Bacteria</taxon>
        <taxon>Bacillati</taxon>
        <taxon>Actinomycetota</taxon>
        <taxon>Actinomycetes</taxon>
        <taxon>Streptosporangiales</taxon>
        <taxon>Thermomonosporaceae</taxon>
        <taxon>Thermostaphylospora</taxon>
    </lineage>
</organism>
<dbReference type="PROSITE" id="PS51186">
    <property type="entry name" value="GNAT"/>
    <property type="match status" value="2"/>
</dbReference>
<gene>
    <name evidence="2" type="ORF">SAMN04489764_4468</name>
</gene>
<proteinExistence type="predicted"/>
<dbReference type="AlphaFoldDB" id="A0A1H1HI97"/>
<evidence type="ECO:0000259" key="1">
    <source>
        <dbReference type="PROSITE" id="PS51186"/>
    </source>
</evidence>
<dbReference type="GO" id="GO:0005737">
    <property type="term" value="C:cytoplasm"/>
    <property type="evidence" value="ECO:0007669"/>
    <property type="project" value="TreeGrafter"/>
</dbReference>
<dbReference type="GO" id="GO:0008999">
    <property type="term" value="F:protein-N-terminal-alanine acetyltransferase activity"/>
    <property type="evidence" value="ECO:0007669"/>
    <property type="project" value="TreeGrafter"/>
</dbReference>
<name>A0A1H1HI97_9ACTN</name>
<sequence length="364" mass="39706">MFSPQVIPAGPVELRPPSEKDVEAIVRACADPLIVRFIPLIPVPYTRDDALAFLQTAARSWEQGGADFAIADPATGDWLGNIGLKPPHPRGAVEVGYLVAPWARGRGVASTALRALTEWAFAHGVPRVELVADVENVASQRVAYAAGFAREGVQRGGGSDRDGTRRDMVVFARLAGDPGEPIRPYLPYPPGDALDDGVVRLAPITVDDAADFHRMMCDPDVVRYRIPPEAPSLAEMTDRCTRTGMWWLAGERAELSIRDAATGEFAGHIQLVHIMPPLGEAMVGYSLLPEYRGRGMATRAVRLLVEWVFANTPLWRIVAGTNPANTASQRVLERAGFSRETLLRQAVPAFGGGYADDLRWVRRR</sequence>
<dbReference type="Proteomes" id="UP000217103">
    <property type="component" value="Unassembled WGS sequence"/>
</dbReference>
<keyword evidence="3" id="KW-1185">Reference proteome</keyword>
<dbReference type="Gene3D" id="3.40.630.30">
    <property type="match status" value="2"/>
</dbReference>
<dbReference type="EMBL" id="FNKK01000002">
    <property type="protein sequence ID" value="SDR25124.1"/>
    <property type="molecule type" value="Genomic_DNA"/>
</dbReference>
<dbReference type="OrthoDB" id="5293267at2"/>
<dbReference type="Pfam" id="PF13302">
    <property type="entry name" value="Acetyltransf_3"/>
    <property type="match status" value="2"/>
</dbReference>
<dbReference type="GO" id="GO:1990189">
    <property type="term" value="F:protein N-terminal-serine acetyltransferase activity"/>
    <property type="evidence" value="ECO:0007669"/>
    <property type="project" value="TreeGrafter"/>
</dbReference>
<dbReference type="SUPFAM" id="SSF55729">
    <property type="entry name" value="Acyl-CoA N-acyltransferases (Nat)"/>
    <property type="match status" value="2"/>
</dbReference>
<reference evidence="2 3" key="1">
    <citation type="submission" date="2016-10" db="EMBL/GenBank/DDBJ databases">
        <authorList>
            <person name="de Groot N.N."/>
        </authorList>
    </citation>
    <scope>NUCLEOTIDE SEQUENCE [LARGE SCALE GENOMIC DNA]</scope>
    <source>
        <strain evidence="2 3">DSM 43794</strain>
    </source>
</reference>
<dbReference type="PANTHER" id="PTHR43441:SF10">
    <property type="entry name" value="ACETYLTRANSFERASE"/>
    <property type="match status" value="1"/>
</dbReference>
<protein>
    <submittedName>
        <fullName evidence="2">Protein N-acetyltransferase, RimJ/RimL family</fullName>
    </submittedName>
</protein>
<dbReference type="InterPro" id="IPR016181">
    <property type="entry name" value="Acyl_CoA_acyltransferase"/>
</dbReference>
<accession>A0A1H1HI97</accession>
<feature type="domain" description="N-acetyltransferase" evidence="1">
    <location>
        <begin position="199"/>
        <end position="364"/>
    </location>
</feature>
<feature type="domain" description="N-acetyltransferase" evidence="1">
    <location>
        <begin position="12"/>
        <end position="176"/>
    </location>
</feature>
<dbReference type="CDD" id="cd04301">
    <property type="entry name" value="NAT_SF"/>
    <property type="match status" value="1"/>
</dbReference>
<dbReference type="InterPro" id="IPR051908">
    <property type="entry name" value="Ribosomal_N-acetyltransferase"/>
</dbReference>
<keyword evidence="2" id="KW-0808">Transferase</keyword>
<dbReference type="PANTHER" id="PTHR43441">
    <property type="entry name" value="RIBOSOMAL-PROTEIN-SERINE ACETYLTRANSFERASE"/>
    <property type="match status" value="1"/>
</dbReference>
<dbReference type="InterPro" id="IPR000182">
    <property type="entry name" value="GNAT_dom"/>
</dbReference>
<dbReference type="RefSeq" id="WP_093261647.1">
    <property type="nucleotide sequence ID" value="NZ_FNKK01000002.1"/>
</dbReference>
<evidence type="ECO:0000313" key="3">
    <source>
        <dbReference type="Proteomes" id="UP000217103"/>
    </source>
</evidence>
<dbReference type="STRING" id="35622.SAMN04489764_4468"/>
<evidence type="ECO:0000313" key="2">
    <source>
        <dbReference type="EMBL" id="SDR25124.1"/>
    </source>
</evidence>